<accession>A0A0P6Y4G6</accession>
<evidence type="ECO:0000259" key="2">
    <source>
        <dbReference type="Pfam" id="PF02558"/>
    </source>
</evidence>
<dbReference type="PATRIC" id="fig|70996.4.peg.2936"/>
<evidence type="ECO:0000313" key="4">
    <source>
        <dbReference type="Proteomes" id="UP000050277"/>
    </source>
</evidence>
<comment type="caution">
    <text evidence="3">The sequence shown here is derived from an EMBL/GenBank/DDBJ whole genome shotgun (WGS) entry which is preliminary data.</text>
</comment>
<dbReference type="Proteomes" id="UP000050277">
    <property type="component" value="Unassembled WGS sequence"/>
</dbReference>
<sequence>MTIAILGVGAIGSTFAFHLAQAGHTVTVVARGKRLAQLQHDQAIISVTGQRAPVSVATTLDLTTPWDLVLVTVLVGQVDVLLPTLAGSNAKTIMFMFNTVASLDRLRDAVGQERFAFGFPSILASLEDGKLRATIVTRGQRTPVTDARWATVFTKAGIPATVEPAMESWLRTHAALVVPIMVISVQAHARQAGVSWSQARRAAEAMREGFGMVRQLGNTLTPAPIALLSRVPAPIITLLLWVLSRFTFMRTMGAAGPREPQMLIDAMRAVAPGQTPMLVHIRPESQSAA</sequence>
<protein>
    <submittedName>
        <fullName evidence="3">2-dehydropantoate 2-reductase</fullName>
    </submittedName>
</protein>
<dbReference type="Pfam" id="PF02558">
    <property type="entry name" value="ApbA"/>
    <property type="match status" value="1"/>
</dbReference>
<dbReference type="STRING" id="70996.SE18_10720"/>
<dbReference type="SUPFAM" id="SSF51735">
    <property type="entry name" value="NAD(P)-binding Rossmann-fold domains"/>
    <property type="match status" value="1"/>
</dbReference>
<dbReference type="AlphaFoldDB" id="A0A0P6Y4G6"/>
<feature type="domain" description="Ketopantoate reductase N-terminal" evidence="2">
    <location>
        <begin position="3"/>
        <end position="128"/>
    </location>
</feature>
<keyword evidence="1" id="KW-0472">Membrane</keyword>
<dbReference type="EMBL" id="LGKP01000018">
    <property type="protein sequence ID" value="KPL87574.1"/>
    <property type="molecule type" value="Genomic_DNA"/>
</dbReference>
<proteinExistence type="predicted"/>
<keyword evidence="4" id="KW-1185">Reference proteome</keyword>
<organism evidence="3 4">
    <name type="scientific">Herpetosiphon geysericola</name>
    <dbReference type="NCBI Taxonomy" id="70996"/>
    <lineage>
        <taxon>Bacteria</taxon>
        <taxon>Bacillati</taxon>
        <taxon>Chloroflexota</taxon>
        <taxon>Chloroflexia</taxon>
        <taxon>Herpetosiphonales</taxon>
        <taxon>Herpetosiphonaceae</taxon>
        <taxon>Herpetosiphon</taxon>
    </lineage>
</organism>
<dbReference type="InterPro" id="IPR036291">
    <property type="entry name" value="NAD(P)-bd_dom_sf"/>
</dbReference>
<dbReference type="InterPro" id="IPR013332">
    <property type="entry name" value="KPR_N"/>
</dbReference>
<evidence type="ECO:0000313" key="3">
    <source>
        <dbReference type="EMBL" id="KPL87574.1"/>
    </source>
</evidence>
<dbReference type="OrthoDB" id="9793586at2"/>
<gene>
    <name evidence="3" type="ORF">SE18_10720</name>
</gene>
<feature type="transmembrane region" description="Helical" evidence="1">
    <location>
        <begin position="223"/>
        <end position="243"/>
    </location>
</feature>
<reference evidence="3 4" key="1">
    <citation type="submission" date="2015-07" db="EMBL/GenBank/DDBJ databases">
        <title>Whole genome sequence of Herpetosiphon geysericola DSM 7119.</title>
        <authorList>
            <person name="Hemp J."/>
            <person name="Ward L.M."/>
            <person name="Pace L.A."/>
            <person name="Fischer W.W."/>
        </authorList>
    </citation>
    <scope>NUCLEOTIDE SEQUENCE [LARGE SCALE GENOMIC DNA]</scope>
    <source>
        <strain evidence="3 4">DSM 7119</strain>
    </source>
</reference>
<evidence type="ECO:0000256" key="1">
    <source>
        <dbReference type="SAM" id="Phobius"/>
    </source>
</evidence>
<keyword evidence="1" id="KW-0812">Transmembrane</keyword>
<dbReference type="Gene3D" id="3.40.50.720">
    <property type="entry name" value="NAD(P)-binding Rossmann-like Domain"/>
    <property type="match status" value="1"/>
</dbReference>
<name>A0A0P6Y4G6_9CHLR</name>
<keyword evidence="1" id="KW-1133">Transmembrane helix</keyword>